<dbReference type="InterPro" id="IPR029063">
    <property type="entry name" value="SAM-dependent_MTases_sf"/>
</dbReference>
<dbReference type="EMBL" id="JAFBFC010000003">
    <property type="protein sequence ID" value="MBM7703211.1"/>
    <property type="molecule type" value="Genomic_DNA"/>
</dbReference>
<dbReference type="Gene3D" id="3.40.50.150">
    <property type="entry name" value="Vaccinia Virus protein VP39"/>
    <property type="match status" value="1"/>
</dbReference>
<keyword evidence="2" id="KW-1185">Reference proteome</keyword>
<evidence type="ECO:0000313" key="2">
    <source>
        <dbReference type="Proteomes" id="UP000809829"/>
    </source>
</evidence>
<dbReference type="Pfam" id="PF04445">
    <property type="entry name" value="SAM_MT"/>
    <property type="match status" value="1"/>
</dbReference>
<sequence>MKVIVTTAGRTNEEMIAMAHNVASDLHVPFVLRRKESVKEIQAREDADVLIVGKERLELHPQGAEEPVFFHPNSAMFRSKRVLRGEHEPFLEATKLEKGMSLLDCTFGLGSDSIVASVAVGKEGKVVGIEGNRYLAYLCQQGLKNWESGVHEIDEAMKRIQLHHQTFEAFLRCCEDNSFDVVYFDPMFPEPIEESDGIKGLKTIALYSALTAEVIKEATRVAKRRVVLKDHWKSERFDAFSFQVYKRKTAKFHFGVIELM</sequence>
<gene>
    <name evidence="1" type="ORF">JOC83_002058</name>
</gene>
<dbReference type="PANTHER" id="PTHR36112">
    <property type="entry name" value="RIBOSOMAL RNA SMALL SUBUNIT METHYLTRANSFERASE J"/>
    <property type="match status" value="1"/>
</dbReference>
<dbReference type="SUPFAM" id="SSF53335">
    <property type="entry name" value="S-adenosyl-L-methionine-dependent methyltransferases"/>
    <property type="match status" value="1"/>
</dbReference>
<name>A0ABS2QUR2_9BACI</name>
<dbReference type="PANTHER" id="PTHR36112:SF1">
    <property type="entry name" value="RIBOSOMAL RNA SMALL SUBUNIT METHYLTRANSFERASE J"/>
    <property type="match status" value="1"/>
</dbReference>
<protein>
    <recommendedName>
        <fullName evidence="3">SAM-dependent methyltransferase</fullName>
    </recommendedName>
</protein>
<accession>A0ABS2QUR2</accession>
<evidence type="ECO:0000313" key="1">
    <source>
        <dbReference type="EMBL" id="MBM7703211.1"/>
    </source>
</evidence>
<evidence type="ECO:0008006" key="3">
    <source>
        <dbReference type="Google" id="ProtNLM"/>
    </source>
</evidence>
<organism evidence="1 2">
    <name type="scientific">Priestia iocasae</name>
    <dbReference type="NCBI Taxonomy" id="2291674"/>
    <lineage>
        <taxon>Bacteria</taxon>
        <taxon>Bacillati</taxon>
        <taxon>Bacillota</taxon>
        <taxon>Bacilli</taxon>
        <taxon>Bacillales</taxon>
        <taxon>Bacillaceae</taxon>
        <taxon>Priestia</taxon>
    </lineage>
</organism>
<dbReference type="InterPro" id="IPR007536">
    <property type="entry name" value="16SrRNA_methylTrfase_J"/>
</dbReference>
<dbReference type="Proteomes" id="UP000809829">
    <property type="component" value="Unassembled WGS sequence"/>
</dbReference>
<comment type="caution">
    <text evidence="1">The sequence shown here is derived from an EMBL/GenBank/DDBJ whole genome shotgun (WGS) entry which is preliminary data.</text>
</comment>
<proteinExistence type="predicted"/>
<reference evidence="1 2" key="1">
    <citation type="submission" date="2021-01" db="EMBL/GenBank/DDBJ databases">
        <title>Genomic Encyclopedia of Type Strains, Phase IV (KMG-IV): sequencing the most valuable type-strain genomes for metagenomic binning, comparative biology and taxonomic classification.</title>
        <authorList>
            <person name="Goeker M."/>
        </authorList>
    </citation>
    <scope>NUCLEOTIDE SEQUENCE [LARGE SCALE GENOMIC DNA]</scope>
    <source>
        <strain evidence="1 2">DSM 104297</strain>
    </source>
</reference>